<keyword evidence="2" id="KW-1185">Reference proteome</keyword>
<dbReference type="RefSeq" id="WP_165182702.1">
    <property type="nucleotide sequence ID" value="NZ_JAAKZI010000024.1"/>
</dbReference>
<evidence type="ECO:0000313" key="1">
    <source>
        <dbReference type="EMBL" id="NGN84481.1"/>
    </source>
</evidence>
<comment type="caution">
    <text evidence="1">The sequence shown here is derived from an EMBL/GenBank/DDBJ whole genome shotgun (WGS) entry which is preliminary data.</text>
</comment>
<accession>A0ABX0DD02</accession>
<proteinExistence type="predicted"/>
<dbReference type="EMBL" id="JAAKZI010000024">
    <property type="protein sequence ID" value="NGN84481.1"/>
    <property type="molecule type" value="Genomic_DNA"/>
</dbReference>
<sequence length="154" mass="16750">MSISEPEVVSGSFADQFEATSEEASAAPEALASAGTSQKMELFVNGASIGWLGENSGEWCVVAAQEAAVSIEPYVWKNVLYYRNANSTSRYLSVSDNSHYVGFYNWMNARGWTLSGNVLTSLYTNAQLSFWSSENGYVYANSGSGYTPLTVAFR</sequence>
<evidence type="ECO:0000313" key="2">
    <source>
        <dbReference type="Proteomes" id="UP000479226"/>
    </source>
</evidence>
<organism evidence="1 2">
    <name type="scientific">Arthrobacter silviterrae</name>
    <dbReference type="NCBI Taxonomy" id="2026658"/>
    <lineage>
        <taxon>Bacteria</taxon>
        <taxon>Bacillati</taxon>
        <taxon>Actinomycetota</taxon>
        <taxon>Actinomycetes</taxon>
        <taxon>Micrococcales</taxon>
        <taxon>Micrococcaceae</taxon>
        <taxon>Arthrobacter</taxon>
    </lineage>
</organism>
<gene>
    <name evidence="1" type="ORF">G6N77_13575</name>
</gene>
<protein>
    <submittedName>
        <fullName evidence="1">Uncharacterized protein</fullName>
    </submittedName>
</protein>
<name>A0ABX0DD02_9MICC</name>
<reference evidence="1 2" key="1">
    <citation type="submission" date="2020-02" db="EMBL/GenBank/DDBJ databases">
        <title>Genome sequence of the type strain DSM 27180 of Arthrobacter silviterrae.</title>
        <authorList>
            <person name="Gao J."/>
            <person name="Sun J."/>
        </authorList>
    </citation>
    <scope>NUCLEOTIDE SEQUENCE [LARGE SCALE GENOMIC DNA]</scope>
    <source>
        <strain evidence="1 2">DSM 27180</strain>
    </source>
</reference>
<dbReference type="Proteomes" id="UP000479226">
    <property type="component" value="Unassembled WGS sequence"/>
</dbReference>